<comment type="caution">
    <text evidence="1">The sequence shown here is derived from an EMBL/GenBank/DDBJ whole genome shotgun (WGS) entry which is preliminary data.</text>
</comment>
<dbReference type="AlphaFoldDB" id="A0A4Q6XSM1"/>
<dbReference type="RefSeq" id="WP_130159053.1">
    <property type="nucleotide sequence ID" value="NZ_SGIS01000025.1"/>
</dbReference>
<dbReference type="EMBL" id="SGIS01000025">
    <property type="protein sequence ID" value="RZF63483.1"/>
    <property type="molecule type" value="Genomic_DNA"/>
</dbReference>
<organism evidence="1 2">
    <name type="scientific">Sphingomonas populi</name>
    <dbReference type="NCBI Taxonomy" id="2484750"/>
    <lineage>
        <taxon>Bacteria</taxon>
        <taxon>Pseudomonadati</taxon>
        <taxon>Pseudomonadota</taxon>
        <taxon>Alphaproteobacteria</taxon>
        <taxon>Sphingomonadales</taxon>
        <taxon>Sphingomonadaceae</taxon>
        <taxon>Sphingomonas</taxon>
    </lineage>
</organism>
<protein>
    <submittedName>
        <fullName evidence="1">Uncharacterized protein</fullName>
    </submittedName>
</protein>
<keyword evidence="2" id="KW-1185">Reference proteome</keyword>
<gene>
    <name evidence="1" type="ORF">EWE75_15675</name>
</gene>
<dbReference type="Proteomes" id="UP000292085">
    <property type="component" value="Unassembled WGS sequence"/>
</dbReference>
<name>A0A4Q6XSM1_9SPHN</name>
<sequence>MPIRPEHRWLYPIDWPEITNFVRFVRAKGRCEQCRRPHGHYAAQLADADGVWWDRDARAWCDGRGRPLRSQPAFVALENIRMTRRPVYLATAHLNHDPSDSGRRWRNLAAFCPRCHMKHDADEHRRRRWWNAFRRRAVGDLFNGRYSD</sequence>
<evidence type="ECO:0000313" key="2">
    <source>
        <dbReference type="Proteomes" id="UP000292085"/>
    </source>
</evidence>
<dbReference type="OrthoDB" id="7066992at2"/>
<accession>A0A4Q6XSM1</accession>
<proteinExistence type="predicted"/>
<evidence type="ECO:0000313" key="1">
    <source>
        <dbReference type="EMBL" id="RZF63483.1"/>
    </source>
</evidence>
<reference evidence="1 2" key="1">
    <citation type="submission" date="2019-02" db="EMBL/GenBank/DDBJ databases">
        <authorList>
            <person name="Li Y."/>
        </authorList>
    </citation>
    <scope>NUCLEOTIDE SEQUENCE [LARGE SCALE GENOMIC DNA]</scope>
    <source>
        <strain evidence="1 2">3-7</strain>
    </source>
</reference>